<evidence type="ECO:0000256" key="4">
    <source>
        <dbReference type="ARBA" id="ARBA00022679"/>
    </source>
</evidence>
<dbReference type="PRINTS" id="PR00344">
    <property type="entry name" value="BCTRLSENSOR"/>
</dbReference>
<evidence type="ECO:0000313" key="14">
    <source>
        <dbReference type="Proteomes" id="UP000321058"/>
    </source>
</evidence>
<dbReference type="InterPro" id="IPR036890">
    <property type="entry name" value="HATPase_C_sf"/>
</dbReference>
<dbReference type="InterPro" id="IPR036097">
    <property type="entry name" value="HisK_dim/P_sf"/>
</dbReference>
<evidence type="ECO:0000256" key="5">
    <source>
        <dbReference type="ARBA" id="ARBA00022741"/>
    </source>
</evidence>
<dbReference type="SMART" id="SM00388">
    <property type="entry name" value="HisKA"/>
    <property type="match status" value="1"/>
</dbReference>
<dbReference type="Pfam" id="PF08448">
    <property type="entry name" value="PAS_4"/>
    <property type="match status" value="1"/>
</dbReference>
<evidence type="ECO:0000256" key="2">
    <source>
        <dbReference type="ARBA" id="ARBA00012438"/>
    </source>
</evidence>
<feature type="domain" description="PAS" evidence="12">
    <location>
        <begin position="286"/>
        <end position="341"/>
    </location>
</feature>
<accession>A0A512NLN1</accession>
<evidence type="ECO:0000256" key="3">
    <source>
        <dbReference type="ARBA" id="ARBA00022553"/>
    </source>
</evidence>
<dbReference type="PROSITE" id="PS50112">
    <property type="entry name" value="PAS"/>
    <property type="match status" value="2"/>
</dbReference>
<dbReference type="Gene3D" id="1.10.287.130">
    <property type="match status" value="1"/>
</dbReference>
<gene>
    <name evidence="13" type="ORF">RSO01_70240</name>
</gene>
<dbReference type="PROSITE" id="PS50110">
    <property type="entry name" value="RESPONSE_REGULATORY"/>
    <property type="match status" value="1"/>
</dbReference>
<dbReference type="PANTHER" id="PTHR43065">
    <property type="entry name" value="SENSOR HISTIDINE KINASE"/>
    <property type="match status" value="1"/>
</dbReference>
<keyword evidence="14" id="KW-1185">Reference proteome</keyword>
<dbReference type="CDD" id="cd00130">
    <property type="entry name" value="PAS"/>
    <property type="match status" value="3"/>
</dbReference>
<dbReference type="InterPro" id="IPR013656">
    <property type="entry name" value="PAS_4"/>
</dbReference>
<dbReference type="InterPro" id="IPR011006">
    <property type="entry name" value="CheY-like_superfamily"/>
</dbReference>
<dbReference type="Pfam" id="PF00072">
    <property type="entry name" value="Response_reg"/>
    <property type="match status" value="1"/>
</dbReference>
<evidence type="ECO:0000259" key="11">
    <source>
        <dbReference type="PROSITE" id="PS50110"/>
    </source>
</evidence>
<dbReference type="SUPFAM" id="SSF55785">
    <property type="entry name" value="PYP-like sensor domain (PAS domain)"/>
    <property type="match status" value="3"/>
</dbReference>
<dbReference type="Pfam" id="PF02518">
    <property type="entry name" value="HATPase_c"/>
    <property type="match status" value="1"/>
</dbReference>
<dbReference type="SMART" id="SM00387">
    <property type="entry name" value="HATPase_c"/>
    <property type="match status" value="1"/>
</dbReference>
<dbReference type="EC" id="2.7.13.3" evidence="2"/>
<feature type="domain" description="Histidine kinase" evidence="10">
    <location>
        <begin position="410"/>
        <end position="635"/>
    </location>
</feature>
<evidence type="ECO:0000256" key="6">
    <source>
        <dbReference type="ARBA" id="ARBA00022777"/>
    </source>
</evidence>
<dbReference type="InterPro" id="IPR013767">
    <property type="entry name" value="PAS_fold"/>
</dbReference>
<dbReference type="CDD" id="cd00082">
    <property type="entry name" value="HisKA"/>
    <property type="match status" value="1"/>
</dbReference>
<name>A0A512NLN1_9HYPH</name>
<feature type="domain" description="PAS" evidence="12">
    <location>
        <begin position="137"/>
        <end position="193"/>
    </location>
</feature>
<dbReference type="InterPro" id="IPR004358">
    <property type="entry name" value="Sig_transdc_His_kin-like_C"/>
</dbReference>
<organism evidence="13 14">
    <name type="scientific">Reyranella soli</name>
    <dbReference type="NCBI Taxonomy" id="1230389"/>
    <lineage>
        <taxon>Bacteria</taxon>
        <taxon>Pseudomonadati</taxon>
        <taxon>Pseudomonadota</taxon>
        <taxon>Alphaproteobacteria</taxon>
        <taxon>Hyphomicrobiales</taxon>
        <taxon>Reyranellaceae</taxon>
        <taxon>Reyranella</taxon>
    </lineage>
</organism>
<dbReference type="SUPFAM" id="SSF52172">
    <property type="entry name" value="CheY-like"/>
    <property type="match status" value="1"/>
</dbReference>
<dbReference type="InterPro" id="IPR005467">
    <property type="entry name" value="His_kinase_dom"/>
</dbReference>
<dbReference type="Proteomes" id="UP000321058">
    <property type="component" value="Unassembled WGS sequence"/>
</dbReference>
<dbReference type="InterPro" id="IPR000014">
    <property type="entry name" value="PAS"/>
</dbReference>
<evidence type="ECO:0000259" key="10">
    <source>
        <dbReference type="PROSITE" id="PS50109"/>
    </source>
</evidence>
<dbReference type="Pfam" id="PF13426">
    <property type="entry name" value="PAS_9"/>
    <property type="match status" value="1"/>
</dbReference>
<dbReference type="EMBL" id="BKAJ01000142">
    <property type="protein sequence ID" value="GEP59858.1"/>
    <property type="molecule type" value="Genomic_DNA"/>
</dbReference>
<dbReference type="Pfam" id="PF00989">
    <property type="entry name" value="PAS"/>
    <property type="match status" value="1"/>
</dbReference>
<protein>
    <recommendedName>
        <fullName evidence="2">histidine kinase</fullName>
        <ecNumber evidence="2">2.7.13.3</ecNumber>
    </recommendedName>
</protein>
<comment type="caution">
    <text evidence="13">The sequence shown here is derived from an EMBL/GenBank/DDBJ whole genome shotgun (WGS) entry which is preliminary data.</text>
</comment>
<dbReference type="InterPro" id="IPR035965">
    <property type="entry name" value="PAS-like_dom_sf"/>
</dbReference>
<evidence type="ECO:0000313" key="13">
    <source>
        <dbReference type="EMBL" id="GEP59858.1"/>
    </source>
</evidence>
<keyword evidence="8" id="KW-0902">Two-component regulatory system</keyword>
<evidence type="ECO:0000259" key="12">
    <source>
        <dbReference type="PROSITE" id="PS50112"/>
    </source>
</evidence>
<dbReference type="NCBIfam" id="TIGR00229">
    <property type="entry name" value="sensory_box"/>
    <property type="match status" value="2"/>
</dbReference>
<evidence type="ECO:0000256" key="9">
    <source>
        <dbReference type="PROSITE-ProRule" id="PRU00169"/>
    </source>
</evidence>
<dbReference type="CDD" id="cd18161">
    <property type="entry name" value="REC_hyHK_blue-like"/>
    <property type="match status" value="1"/>
</dbReference>
<evidence type="ECO:0000256" key="8">
    <source>
        <dbReference type="ARBA" id="ARBA00023012"/>
    </source>
</evidence>
<evidence type="ECO:0000256" key="1">
    <source>
        <dbReference type="ARBA" id="ARBA00000085"/>
    </source>
</evidence>
<evidence type="ECO:0000256" key="7">
    <source>
        <dbReference type="ARBA" id="ARBA00022840"/>
    </source>
</evidence>
<keyword evidence="4" id="KW-0808">Transferase</keyword>
<dbReference type="SUPFAM" id="SSF47384">
    <property type="entry name" value="Homodimeric domain of signal transducing histidine kinase"/>
    <property type="match status" value="1"/>
</dbReference>
<dbReference type="SMART" id="SM00091">
    <property type="entry name" value="PAS"/>
    <property type="match status" value="3"/>
</dbReference>
<dbReference type="GO" id="GO:0005524">
    <property type="term" value="F:ATP binding"/>
    <property type="evidence" value="ECO:0007669"/>
    <property type="project" value="UniProtKB-KW"/>
</dbReference>
<dbReference type="PROSITE" id="PS50109">
    <property type="entry name" value="HIS_KIN"/>
    <property type="match status" value="1"/>
</dbReference>
<dbReference type="InterPro" id="IPR003661">
    <property type="entry name" value="HisK_dim/P_dom"/>
</dbReference>
<keyword evidence="3 9" id="KW-0597">Phosphoprotein</keyword>
<dbReference type="RefSeq" id="WP_147155237.1">
    <property type="nucleotide sequence ID" value="NZ_BKAJ01000142.1"/>
</dbReference>
<keyword evidence="6" id="KW-0418">Kinase</keyword>
<sequence>MNAPDRNGVSGVFDAIDLGLILLDGDRRVIGWNAWIEKASGLSDTAARDHRLDELFAGRIPPRLATAISQALELGASSLVTHTLHPAMLPLRTPTGRQLVHNISVRPIGKRPHLRCLLQILDVTVVAGRERILRERQNARYDAVVGSAPDTILTLDADGTVQLVNPAAVQQFGYSPEELVGQPLSSFLENPQEWGTAFKAVRAGEGLSRPIELTARRKNGSPSYLEASASRWTTEGRTFVTAILRDVNERRMAVDALRLLNQTLEKRVAQSTADRNRMWTLSTDVMMVAGLDGTLNSVNPAWTQLLGWQESELIGANVMDFVVPEERAVLQAELDALARGTAPRLIELTMRAGDDASRRIEWSAVAADNLLQAVGRDVTAEREAEKALRQAEEALRHSQKMEAIGQLTGGIAHDFNNMLTAIIGSMEVLKRRIRDGRYDDMHSFMDSAIGAANRAASLTHRLLAFARRQPLDPKAVDVNKLIYGMEDLLERTLGEKIKLEVRLAPDLGPALTDAHQLENAILNLAINARDAMPQGGTLTIATENAIIKSREQYGQETIDAGDYTVVCVGDTGVGMSPDTLSKVFEPFFTTKPLGQGTGLGLSMIYGFAKQSRGHIRVESAENVGTTFQLYLPRYQGAVETRPLAPARDAATGAGETVLVIEDDPAVRLIISNVLQDLGYASLEASDGQAALPILTSNTPLDLLITDVGLPGMNGRQIAEIARQHRPELKVLFVTGYAEHATGHAPFLARGMEMVTKPFALDALALKIRDMLRK</sequence>
<dbReference type="Pfam" id="PF00512">
    <property type="entry name" value="HisKA"/>
    <property type="match status" value="1"/>
</dbReference>
<dbReference type="Gene3D" id="3.40.50.2300">
    <property type="match status" value="1"/>
</dbReference>
<dbReference type="PANTHER" id="PTHR43065:SF42">
    <property type="entry name" value="TWO-COMPONENT SENSOR PPRA"/>
    <property type="match status" value="1"/>
</dbReference>
<dbReference type="InterPro" id="IPR001789">
    <property type="entry name" value="Sig_transdc_resp-reg_receiver"/>
</dbReference>
<feature type="domain" description="Response regulatory" evidence="11">
    <location>
        <begin position="656"/>
        <end position="771"/>
    </location>
</feature>
<dbReference type="Gene3D" id="3.30.450.20">
    <property type="entry name" value="PAS domain"/>
    <property type="match status" value="3"/>
</dbReference>
<comment type="catalytic activity">
    <reaction evidence="1">
        <text>ATP + protein L-histidine = ADP + protein N-phospho-L-histidine.</text>
        <dbReference type="EC" id="2.7.13.3"/>
    </reaction>
</comment>
<feature type="modified residue" description="4-aspartylphosphate" evidence="9">
    <location>
        <position position="706"/>
    </location>
</feature>
<reference evidence="13 14" key="1">
    <citation type="submission" date="2019-07" db="EMBL/GenBank/DDBJ databases">
        <title>Whole genome shotgun sequence of Reyranella soli NBRC 108950.</title>
        <authorList>
            <person name="Hosoyama A."/>
            <person name="Uohara A."/>
            <person name="Ohji S."/>
            <person name="Ichikawa N."/>
        </authorList>
    </citation>
    <scope>NUCLEOTIDE SEQUENCE [LARGE SCALE GENOMIC DNA]</scope>
    <source>
        <strain evidence="13 14">NBRC 108950</strain>
    </source>
</reference>
<dbReference type="OrthoDB" id="9796100at2"/>
<dbReference type="GO" id="GO:0000155">
    <property type="term" value="F:phosphorelay sensor kinase activity"/>
    <property type="evidence" value="ECO:0007669"/>
    <property type="project" value="InterPro"/>
</dbReference>
<keyword evidence="7" id="KW-0067">ATP-binding</keyword>
<dbReference type="InterPro" id="IPR003594">
    <property type="entry name" value="HATPase_dom"/>
</dbReference>
<dbReference type="SUPFAM" id="SSF55874">
    <property type="entry name" value="ATPase domain of HSP90 chaperone/DNA topoisomerase II/histidine kinase"/>
    <property type="match status" value="1"/>
</dbReference>
<dbReference type="Gene3D" id="3.30.565.10">
    <property type="entry name" value="Histidine kinase-like ATPase, C-terminal domain"/>
    <property type="match status" value="1"/>
</dbReference>
<dbReference type="SMART" id="SM00448">
    <property type="entry name" value="REC"/>
    <property type="match status" value="1"/>
</dbReference>
<dbReference type="AlphaFoldDB" id="A0A512NLN1"/>
<keyword evidence="5" id="KW-0547">Nucleotide-binding</keyword>
<dbReference type="GO" id="GO:0006355">
    <property type="term" value="P:regulation of DNA-templated transcription"/>
    <property type="evidence" value="ECO:0007669"/>
    <property type="project" value="InterPro"/>
</dbReference>
<proteinExistence type="predicted"/>